<dbReference type="OrthoDB" id="6196672at2"/>
<dbReference type="RefSeq" id="WP_136550068.1">
    <property type="nucleotide sequence ID" value="NZ_CP031093.1"/>
</dbReference>
<dbReference type="KEGG" id="hmi:soil367_16260"/>
<keyword evidence="1" id="KW-0732">Signal</keyword>
<organism evidence="2 3">
    <name type="scientific">Hydrocarboniclastica marina</name>
    <dbReference type="NCBI Taxonomy" id="2259620"/>
    <lineage>
        <taxon>Bacteria</taxon>
        <taxon>Pseudomonadati</taxon>
        <taxon>Pseudomonadota</taxon>
        <taxon>Gammaproteobacteria</taxon>
        <taxon>Alteromonadales</taxon>
        <taxon>Alteromonadaceae</taxon>
        <taxon>Hydrocarboniclastica</taxon>
    </lineage>
</organism>
<dbReference type="EMBL" id="CP031093">
    <property type="protein sequence ID" value="QCF27357.1"/>
    <property type="molecule type" value="Genomic_DNA"/>
</dbReference>
<feature type="signal peptide" evidence="1">
    <location>
        <begin position="1"/>
        <end position="27"/>
    </location>
</feature>
<keyword evidence="3" id="KW-1185">Reference proteome</keyword>
<accession>A0A4P7XMK6</accession>
<sequence length="122" mass="13431">MKFAARKTAQRTLTVLFCGLLAVPAVAQTLKVQLETALAAQPAPFTGFETAAEALPDAPGADKYLVLDFRFAEPQPEEQLQASIHRICQTVLLNQQLVKTLSDDGFNRLAVAFDRESQYDCF</sequence>
<feature type="chain" id="PRO_5020714721" evidence="1">
    <location>
        <begin position="28"/>
        <end position="122"/>
    </location>
</feature>
<dbReference type="AlphaFoldDB" id="A0A4P7XMK6"/>
<gene>
    <name evidence="2" type="ORF">soil367_16260</name>
</gene>
<evidence type="ECO:0000313" key="2">
    <source>
        <dbReference type="EMBL" id="QCF27357.1"/>
    </source>
</evidence>
<evidence type="ECO:0000313" key="3">
    <source>
        <dbReference type="Proteomes" id="UP000298049"/>
    </source>
</evidence>
<protein>
    <submittedName>
        <fullName evidence="2">Uncharacterized protein</fullName>
    </submittedName>
</protein>
<reference evidence="2 3" key="1">
    <citation type="submission" date="2018-07" db="EMBL/GenBank/DDBJ databases">
        <title>Marsedoiliclastica nanhaica gen. nov. sp. nov., a novel marine hydrocarbonoclastic bacterium isolated from an in-situ enriched hydrocarbon-degrading consortium in deep-sea sediment.</title>
        <authorList>
            <person name="Dong C."/>
            <person name="Ma T."/>
            <person name="Liu R."/>
            <person name="Shao Z."/>
        </authorList>
    </citation>
    <scope>NUCLEOTIDE SEQUENCE [LARGE SCALE GENOMIC DNA]</scope>
    <source>
        <strain evidence="3">soil36-7</strain>
    </source>
</reference>
<dbReference type="Proteomes" id="UP000298049">
    <property type="component" value="Chromosome"/>
</dbReference>
<evidence type="ECO:0000256" key="1">
    <source>
        <dbReference type="SAM" id="SignalP"/>
    </source>
</evidence>
<proteinExistence type="predicted"/>
<name>A0A4P7XMK6_9ALTE</name>